<comment type="caution">
    <text evidence="2">The sequence shown here is derived from an EMBL/GenBank/DDBJ whole genome shotgun (WGS) entry which is preliminary data.</text>
</comment>
<sequence>MDSVLFGPNLKLPSIEGVKSGCEEELYLLMKEVDFAFERKQHGLIKEVSDLKSFCQSKQDEIEKLKSTLESRTQSSKKNLEEHTKYLINEVARLKEENAHLKKENSSIQKKVLQRRESENQLESLKRSLNIQQEENILLKDRLTKLSKQHGILQENYQKLLNVMTVEQNIGSSGNKITMEGSSSNLIEALIAEETEKYMKEESEHCKLLESKINQEIEELRRTVRDEFLKK</sequence>
<feature type="coiled-coil region" evidence="1">
    <location>
        <begin position="77"/>
        <end position="149"/>
    </location>
</feature>
<evidence type="ECO:0000313" key="2">
    <source>
        <dbReference type="EMBL" id="GFQ67615.1"/>
    </source>
</evidence>
<accession>A0A8X6F0F9</accession>
<dbReference type="AlphaFoldDB" id="A0A8X6F0F9"/>
<dbReference type="EMBL" id="BMAO01010498">
    <property type="protein sequence ID" value="GFQ67615.1"/>
    <property type="molecule type" value="Genomic_DNA"/>
</dbReference>
<dbReference type="OrthoDB" id="6427994at2759"/>
<proteinExistence type="predicted"/>
<feature type="coiled-coil region" evidence="1">
    <location>
        <begin position="199"/>
        <end position="226"/>
    </location>
</feature>
<organism evidence="2 3">
    <name type="scientific">Trichonephila clavata</name>
    <name type="common">Joro spider</name>
    <name type="synonym">Nephila clavata</name>
    <dbReference type="NCBI Taxonomy" id="2740835"/>
    <lineage>
        <taxon>Eukaryota</taxon>
        <taxon>Metazoa</taxon>
        <taxon>Ecdysozoa</taxon>
        <taxon>Arthropoda</taxon>
        <taxon>Chelicerata</taxon>
        <taxon>Arachnida</taxon>
        <taxon>Araneae</taxon>
        <taxon>Araneomorphae</taxon>
        <taxon>Entelegynae</taxon>
        <taxon>Araneoidea</taxon>
        <taxon>Nephilidae</taxon>
        <taxon>Trichonephila</taxon>
    </lineage>
</organism>
<dbReference type="Proteomes" id="UP000887116">
    <property type="component" value="Unassembled WGS sequence"/>
</dbReference>
<keyword evidence="3" id="KW-1185">Reference proteome</keyword>
<protein>
    <submittedName>
        <fullName evidence="2">Uncharacterized protein</fullName>
    </submittedName>
</protein>
<name>A0A8X6F0F9_TRICU</name>
<keyword evidence="1" id="KW-0175">Coiled coil</keyword>
<reference evidence="2" key="1">
    <citation type="submission" date="2020-07" db="EMBL/GenBank/DDBJ databases">
        <title>Multicomponent nature underlies the extraordinary mechanical properties of spider dragline silk.</title>
        <authorList>
            <person name="Kono N."/>
            <person name="Nakamura H."/>
            <person name="Mori M."/>
            <person name="Yoshida Y."/>
            <person name="Ohtoshi R."/>
            <person name="Malay A.D."/>
            <person name="Moran D.A.P."/>
            <person name="Tomita M."/>
            <person name="Numata K."/>
            <person name="Arakawa K."/>
        </authorList>
    </citation>
    <scope>NUCLEOTIDE SEQUENCE</scope>
</reference>
<gene>
    <name evidence="2" type="primary">AVEN_239677_1</name>
    <name evidence="2" type="ORF">TNCT_621121</name>
</gene>
<evidence type="ECO:0000256" key="1">
    <source>
        <dbReference type="SAM" id="Coils"/>
    </source>
</evidence>
<evidence type="ECO:0000313" key="3">
    <source>
        <dbReference type="Proteomes" id="UP000887116"/>
    </source>
</evidence>